<gene>
    <name evidence="1" type="ORF">GCM10011365_25580</name>
</gene>
<protein>
    <recommendedName>
        <fullName evidence="3">HEPN AbiU2-like domain-containing protein</fullName>
    </recommendedName>
</protein>
<accession>A0A917FV11</accession>
<evidence type="ECO:0000313" key="1">
    <source>
        <dbReference type="EMBL" id="GGG03303.1"/>
    </source>
</evidence>
<dbReference type="Proteomes" id="UP000605253">
    <property type="component" value="Unassembled WGS sequence"/>
</dbReference>
<dbReference type="EMBL" id="BMEO01000024">
    <property type="protein sequence ID" value="GGG03303.1"/>
    <property type="molecule type" value="Genomic_DNA"/>
</dbReference>
<evidence type="ECO:0008006" key="3">
    <source>
        <dbReference type="Google" id="ProtNLM"/>
    </source>
</evidence>
<dbReference type="AlphaFoldDB" id="A0A917FV11"/>
<proteinExistence type="predicted"/>
<sequence length="179" mass="20998">MNEQIQKSHESVRNEVYQLLVSAYCYNRKFGSLAERIKKESRAFLLEEVTALRHLSNGIVLHLCNLDDDDGWSLRTLRKAVAKEPFDDSAKRAIKKYLKKLRSNLNNLKTKHRNQFIAHRLADEYPDPFELLDFRTEFKALVQQAVSVFEKLWGKPVDFGFYPGSQDRFINFKEELDLS</sequence>
<evidence type="ECO:0000313" key="2">
    <source>
        <dbReference type="Proteomes" id="UP000605253"/>
    </source>
</evidence>
<reference evidence="1" key="1">
    <citation type="journal article" date="2014" name="Int. J. Syst. Evol. Microbiol.">
        <title>Complete genome sequence of Corynebacterium casei LMG S-19264T (=DSM 44701T), isolated from a smear-ripened cheese.</title>
        <authorList>
            <consortium name="US DOE Joint Genome Institute (JGI-PGF)"/>
            <person name="Walter F."/>
            <person name="Albersmeier A."/>
            <person name="Kalinowski J."/>
            <person name="Ruckert C."/>
        </authorList>
    </citation>
    <scope>NUCLEOTIDE SEQUENCE</scope>
    <source>
        <strain evidence="1">CGMCC 1.12181</strain>
    </source>
</reference>
<organism evidence="1 2">
    <name type="scientific">Marinicella pacifica</name>
    <dbReference type="NCBI Taxonomy" id="1171543"/>
    <lineage>
        <taxon>Bacteria</taxon>
        <taxon>Pseudomonadati</taxon>
        <taxon>Pseudomonadota</taxon>
        <taxon>Gammaproteobacteria</taxon>
        <taxon>Lysobacterales</taxon>
        <taxon>Marinicellaceae</taxon>
        <taxon>Marinicella</taxon>
    </lineage>
</organism>
<reference evidence="1" key="2">
    <citation type="submission" date="2020-09" db="EMBL/GenBank/DDBJ databases">
        <authorList>
            <person name="Sun Q."/>
            <person name="Zhou Y."/>
        </authorList>
    </citation>
    <scope>NUCLEOTIDE SEQUENCE</scope>
    <source>
        <strain evidence="1">CGMCC 1.12181</strain>
    </source>
</reference>
<comment type="caution">
    <text evidence="1">The sequence shown here is derived from an EMBL/GenBank/DDBJ whole genome shotgun (WGS) entry which is preliminary data.</text>
</comment>
<name>A0A917FV11_9GAMM</name>
<keyword evidence="2" id="KW-1185">Reference proteome</keyword>
<dbReference type="RefSeq" id="WP_188366165.1">
    <property type="nucleotide sequence ID" value="NZ_BAABJF010000028.1"/>
</dbReference>